<name>A0ABN2CKC5_9ACTN</name>
<evidence type="ECO:0000313" key="1">
    <source>
        <dbReference type="EMBL" id="GAA1558452.1"/>
    </source>
</evidence>
<dbReference type="Proteomes" id="UP001500363">
    <property type="component" value="Unassembled WGS sequence"/>
</dbReference>
<dbReference type="EMBL" id="BAAANC010000005">
    <property type="protein sequence ID" value="GAA1558452.1"/>
    <property type="molecule type" value="Genomic_DNA"/>
</dbReference>
<gene>
    <name evidence="1" type="ORF">GCM10009741_74190</name>
</gene>
<proteinExistence type="predicted"/>
<protein>
    <submittedName>
        <fullName evidence="1">Uncharacterized protein</fullName>
    </submittedName>
</protein>
<sequence>MDSDETQHLLPNGSTVWVLSTAAASQNLAQLLSLFRSGSTDPLIFGDAGQPEGVVIPFEVWRALIETSTDDEGFDSSYSVLRHRLKNPGGPSIPLEDVAAELGWDLEGDTDDSEFRSPN</sequence>
<keyword evidence="2" id="KW-1185">Reference proteome</keyword>
<reference evidence="1 2" key="1">
    <citation type="journal article" date="2019" name="Int. J. Syst. Evol. Microbiol.">
        <title>The Global Catalogue of Microorganisms (GCM) 10K type strain sequencing project: providing services to taxonomists for standard genome sequencing and annotation.</title>
        <authorList>
            <consortium name="The Broad Institute Genomics Platform"/>
            <consortium name="The Broad Institute Genome Sequencing Center for Infectious Disease"/>
            <person name="Wu L."/>
            <person name="Ma J."/>
        </authorList>
    </citation>
    <scope>NUCLEOTIDE SEQUENCE [LARGE SCALE GENOMIC DNA]</scope>
    <source>
        <strain evidence="1 2">JCM 14303</strain>
    </source>
</reference>
<comment type="caution">
    <text evidence="1">The sequence shown here is derived from an EMBL/GenBank/DDBJ whole genome shotgun (WGS) entry which is preliminary data.</text>
</comment>
<accession>A0ABN2CKC5</accession>
<organism evidence="1 2">
    <name type="scientific">Kribbella lupini</name>
    <dbReference type="NCBI Taxonomy" id="291602"/>
    <lineage>
        <taxon>Bacteria</taxon>
        <taxon>Bacillati</taxon>
        <taxon>Actinomycetota</taxon>
        <taxon>Actinomycetes</taxon>
        <taxon>Propionibacteriales</taxon>
        <taxon>Kribbellaceae</taxon>
        <taxon>Kribbella</taxon>
    </lineage>
</organism>
<dbReference type="RefSeq" id="WP_344182799.1">
    <property type="nucleotide sequence ID" value="NZ_BAAANC010000005.1"/>
</dbReference>
<evidence type="ECO:0000313" key="2">
    <source>
        <dbReference type="Proteomes" id="UP001500363"/>
    </source>
</evidence>